<sequence>MRVGLFGGTFDPPHLGHLVTAVNVRHVLKLDIVVLMVANDPWQKHGTREVASAVDRLAMVEAAIKGVDGLVAGDDEISRGGPSFTADTLIAMGNRYVDAELFTIVGDDAAATFGTWQRAREIAKLSTLVVVDRPGSPLVPPSEFKWNRVEAPRLEVSSTDLRQRFVDGRPLDYLVASEVLSVISERGLYGAMQSSVEKSGAKKSSVEKS</sequence>
<dbReference type="GO" id="GO:0070566">
    <property type="term" value="F:adenylyltransferase activity"/>
    <property type="evidence" value="ECO:0007669"/>
    <property type="project" value="UniProtKB-ARBA"/>
</dbReference>
<keyword evidence="2" id="KW-0662">Pyridine nucleotide biosynthesis</keyword>
<evidence type="ECO:0000256" key="5">
    <source>
        <dbReference type="ARBA" id="ARBA00022741"/>
    </source>
</evidence>
<evidence type="ECO:0000256" key="6">
    <source>
        <dbReference type="ARBA" id="ARBA00022840"/>
    </source>
</evidence>
<evidence type="ECO:0000256" key="3">
    <source>
        <dbReference type="ARBA" id="ARBA00022679"/>
    </source>
</evidence>
<accession>A0A6J6BKQ5</accession>
<gene>
    <name evidence="9" type="ORF">UFOPK1353_00849</name>
</gene>
<name>A0A6J6BKQ5_9ZZZZ</name>
<evidence type="ECO:0000256" key="1">
    <source>
        <dbReference type="ARBA" id="ARBA00004790"/>
    </source>
</evidence>
<dbReference type="UniPathway" id="UPA00253"/>
<dbReference type="HAMAP" id="MF_00244">
    <property type="entry name" value="NaMN_adenylyltr"/>
    <property type="match status" value="1"/>
</dbReference>
<organism evidence="9">
    <name type="scientific">freshwater metagenome</name>
    <dbReference type="NCBI Taxonomy" id="449393"/>
    <lineage>
        <taxon>unclassified sequences</taxon>
        <taxon>metagenomes</taxon>
        <taxon>ecological metagenomes</taxon>
    </lineage>
</organism>
<dbReference type="NCBIfam" id="TIGR00125">
    <property type="entry name" value="cyt_tran_rel"/>
    <property type="match status" value="1"/>
</dbReference>
<protein>
    <submittedName>
        <fullName evidence="9">Unannotated protein</fullName>
    </submittedName>
</protein>
<dbReference type="Pfam" id="PF01467">
    <property type="entry name" value="CTP_transf_like"/>
    <property type="match status" value="1"/>
</dbReference>
<dbReference type="Gene3D" id="3.40.50.620">
    <property type="entry name" value="HUPs"/>
    <property type="match status" value="1"/>
</dbReference>
<keyword evidence="5" id="KW-0547">Nucleotide-binding</keyword>
<keyword evidence="3" id="KW-0808">Transferase</keyword>
<dbReference type="CDD" id="cd02165">
    <property type="entry name" value="NMNAT"/>
    <property type="match status" value="1"/>
</dbReference>
<dbReference type="InterPro" id="IPR005248">
    <property type="entry name" value="NadD/NMNAT"/>
</dbReference>
<comment type="pathway">
    <text evidence="1">Cofactor biosynthesis; NAD(+) biosynthesis.</text>
</comment>
<dbReference type="AlphaFoldDB" id="A0A6J6BKQ5"/>
<evidence type="ECO:0000256" key="4">
    <source>
        <dbReference type="ARBA" id="ARBA00022695"/>
    </source>
</evidence>
<dbReference type="InterPro" id="IPR014729">
    <property type="entry name" value="Rossmann-like_a/b/a_fold"/>
</dbReference>
<dbReference type="SUPFAM" id="SSF52374">
    <property type="entry name" value="Nucleotidylyl transferase"/>
    <property type="match status" value="1"/>
</dbReference>
<keyword evidence="4" id="KW-0548">Nucleotidyltransferase</keyword>
<dbReference type="InterPro" id="IPR004821">
    <property type="entry name" value="Cyt_trans-like"/>
</dbReference>
<dbReference type="GO" id="GO:0005524">
    <property type="term" value="F:ATP binding"/>
    <property type="evidence" value="ECO:0007669"/>
    <property type="project" value="UniProtKB-KW"/>
</dbReference>
<evidence type="ECO:0000313" key="9">
    <source>
        <dbReference type="EMBL" id="CAB4539631.1"/>
    </source>
</evidence>
<dbReference type="NCBIfam" id="TIGR00482">
    <property type="entry name" value="nicotinate (nicotinamide) nucleotide adenylyltransferase"/>
    <property type="match status" value="1"/>
</dbReference>
<keyword evidence="7" id="KW-0520">NAD</keyword>
<evidence type="ECO:0000256" key="2">
    <source>
        <dbReference type="ARBA" id="ARBA00022642"/>
    </source>
</evidence>
<dbReference type="NCBIfam" id="NF000840">
    <property type="entry name" value="PRK00071.1-3"/>
    <property type="match status" value="1"/>
</dbReference>
<dbReference type="GO" id="GO:0009435">
    <property type="term" value="P:NAD+ biosynthetic process"/>
    <property type="evidence" value="ECO:0007669"/>
    <property type="project" value="UniProtKB-UniPathway"/>
</dbReference>
<dbReference type="PANTHER" id="PTHR39321">
    <property type="entry name" value="NICOTINATE-NUCLEOTIDE ADENYLYLTRANSFERASE-RELATED"/>
    <property type="match status" value="1"/>
</dbReference>
<reference evidence="9" key="1">
    <citation type="submission" date="2020-05" db="EMBL/GenBank/DDBJ databases">
        <authorList>
            <person name="Chiriac C."/>
            <person name="Salcher M."/>
            <person name="Ghai R."/>
            <person name="Kavagutti S V."/>
        </authorList>
    </citation>
    <scope>NUCLEOTIDE SEQUENCE</scope>
</reference>
<dbReference type="EMBL" id="CAEZSE010000143">
    <property type="protein sequence ID" value="CAB4539631.1"/>
    <property type="molecule type" value="Genomic_DNA"/>
</dbReference>
<keyword evidence="6" id="KW-0067">ATP-binding</keyword>
<evidence type="ECO:0000256" key="7">
    <source>
        <dbReference type="ARBA" id="ARBA00023027"/>
    </source>
</evidence>
<proteinExistence type="inferred from homology"/>
<dbReference type="PANTHER" id="PTHR39321:SF3">
    <property type="entry name" value="PHOSPHOPANTETHEINE ADENYLYLTRANSFERASE"/>
    <property type="match status" value="1"/>
</dbReference>
<evidence type="ECO:0000259" key="8">
    <source>
        <dbReference type="Pfam" id="PF01467"/>
    </source>
</evidence>
<feature type="domain" description="Cytidyltransferase-like" evidence="8">
    <location>
        <begin position="5"/>
        <end position="164"/>
    </location>
</feature>